<proteinExistence type="predicted"/>
<dbReference type="Proteomes" id="UP001569963">
    <property type="component" value="Unassembled WGS sequence"/>
</dbReference>
<accession>A0ABV4QD56</accession>
<reference evidence="2 3" key="1">
    <citation type="submission" date="2023-11" db="EMBL/GenBank/DDBJ databases">
        <title>Actinomadura monticuli sp. nov., isolated from volcanic ash.</title>
        <authorList>
            <person name="Lee S.D."/>
            <person name="Yang H."/>
            <person name="Kim I.S."/>
        </authorList>
    </citation>
    <scope>NUCLEOTIDE SEQUENCE [LARGE SCALE GENOMIC DNA]</scope>
    <source>
        <strain evidence="2 3">DLS-62</strain>
    </source>
</reference>
<feature type="signal peptide" evidence="1">
    <location>
        <begin position="1"/>
        <end position="33"/>
    </location>
</feature>
<name>A0ABV4QD56_9ACTN</name>
<comment type="caution">
    <text evidence="2">The sequence shown here is derived from an EMBL/GenBank/DDBJ whole genome shotgun (WGS) entry which is preliminary data.</text>
</comment>
<evidence type="ECO:0000256" key="1">
    <source>
        <dbReference type="SAM" id="SignalP"/>
    </source>
</evidence>
<organism evidence="2 3">
    <name type="scientific">Actinomadura monticuli</name>
    <dbReference type="NCBI Taxonomy" id="3097367"/>
    <lineage>
        <taxon>Bacteria</taxon>
        <taxon>Bacillati</taxon>
        <taxon>Actinomycetota</taxon>
        <taxon>Actinomycetes</taxon>
        <taxon>Streptosporangiales</taxon>
        <taxon>Thermomonosporaceae</taxon>
        <taxon>Actinomadura</taxon>
    </lineage>
</organism>
<feature type="chain" id="PRO_5045494142" evidence="1">
    <location>
        <begin position="34"/>
        <end position="164"/>
    </location>
</feature>
<dbReference type="EMBL" id="JAXCEI010000008">
    <property type="protein sequence ID" value="MFA1541109.1"/>
    <property type="molecule type" value="Genomic_DNA"/>
</dbReference>
<evidence type="ECO:0000313" key="2">
    <source>
        <dbReference type="EMBL" id="MFA1541109.1"/>
    </source>
</evidence>
<sequence>MRYPRMPAAPAALFAVIAALQVLFPVGAPAAHAAERKDGGRPGASDARTLAWTPSLTPLDSRKERVKPNLTTEQRNNLLHNCWSGYLCVAVGEGDGQHTVFELWYCTRRTLSNFLGAGAVTNNQYTVYPAVLRDRDYITRMTIPANNVPTRVDDWGPIWYIDVC</sequence>
<protein>
    <submittedName>
        <fullName evidence="2">Uncharacterized protein</fullName>
    </submittedName>
</protein>
<keyword evidence="3" id="KW-1185">Reference proteome</keyword>
<keyword evidence="1" id="KW-0732">Signal</keyword>
<dbReference type="RefSeq" id="WP_371951205.1">
    <property type="nucleotide sequence ID" value="NZ_JAXCEI010000008.1"/>
</dbReference>
<evidence type="ECO:0000313" key="3">
    <source>
        <dbReference type="Proteomes" id="UP001569963"/>
    </source>
</evidence>
<gene>
    <name evidence="2" type="ORF">SM611_19470</name>
</gene>